<organism evidence="6 7">
    <name type="scientific">Humisphaera borealis</name>
    <dbReference type="NCBI Taxonomy" id="2807512"/>
    <lineage>
        <taxon>Bacteria</taxon>
        <taxon>Pseudomonadati</taxon>
        <taxon>Planctomycetota</taxon>
        <taxon>Phycisphaerae</taxon>
        <taxon>Tepidisphaerales</taxon>
        <taxon>Tepidisphaeraceae</taxon>
        <taxon>Humisphaera</taxon>
    </lineage>
</organism>
<evidence type="ECO:0000256" key="1">
    <source>
        <dbReference type="ARBA" id="ARBA00008857"/>
    </source>
</evidence>
<name>A0A7M2WVX3_9BACT</name>
<evidence type="ECO:0000256" key="2">
    <source>
        <dbReference type="ARBA" id="ARBA00022908"/>
    </source>
</evidence>
<dbReference type="Gene3D" id="1.10.150.130">
    <property type="match status" value="1"/>
</dbReference>
<dbReference type="InterPro" id="IPR002104">
    <property type="entry name" value="Integrase_catalytic"/>
</dbReference>
<evidence type="ECO:0000256" key="3">
    <source>
        <dbReference type="ARBA" id="ARBA00023125"/>
    </source>
</evidence>
<keyword evidence="2" id="KW-0229">DNA integration</keyword>
<proteinExistence type="inferred from homology"/>
<dbReference type="Pfam" id="PF00589">
    <property type="entry name" value="Phage_integrase"/>
    <property type="match status" value="1"/>
</dbReference>
<keyword evidence="4" id="KW-0233">DNA recombination</keyword>
<gene>
    <name evidence="6" type="ORF">IPV69_22680</name>
</gene>
<dbReference type="InterPro" id="IPR011010">
    <property type="entry name" value="DNA_brk_join_enz"/>
</dbReference>
<keyword evidence="7" id="KW-1185">Reference proteome</keyword>
<dbReference type="GO" id="GO:0015074">
    <property type="term" value="P:DNA integration"/>
    <property type="evidence" value="ECO:0007669"/>
    <property type="project" value="UniProtKB-KW"/>
</dbReference>
<accession>A0A7M2WVX3</accession>
<reference evidence="6 7" key="1">
    <citation type="submission" date="2020-10" db="EMBL/GenBank/DDBJ databases">
        <title>Wide distribution of Phycisphaera-like planctomycetes from WD2101 soil group in peatlands and genome analysis of the first cultivated representative.</title>
        <authorList>
            <person name="Dedysh S.N."/>
            <person name="Beletsky A.V."/>
            <person name="Ivanova A."/>
            <person name="Kulichevskaya I.S."/>
            <person name="Suzina N.E."/>
            <person name="Philippov D.A."/>
            <person name="Rakitin A.L."/>
            <person name="Mardanov A.V."/>
            <person name="Ravin N.V."/>
        </authorList>
    </citation>
    <scope>NUCLEOTIDE SEQUENCE [LARGE SCALE GENOMIC DNA]</scope>
    <source>
        <strain evidence="6 7">M1803</strain>
    </source>
</reference>
<dbReference type="Pfam" id="PF13495">
    <property type="entry name" value="Phage_int_SAM_4"/>
    <property type="match status" value="1"/>
</dbReference>
<dbReference type="KEGG" id="hbs:IPV69_22680"/>
<protein>
    <submittedName>
        <fullName evidence="6">Integron integrase</fullName>
    </submittedName>
</protein>
<dbReference type="Proteomes" id="UP000593765">
    <property type="component" value="Chromosome"/>
</dbReference>
<keyword evidence="3" id="KW-0238">DNA-binding</keyword>
<dbReference type="NCBIfam" id="TIGR02249">
    <property type="entry name" value="integrase_gron"/>
    <property type="match status" value="1"/>
</dbReference>
<evidence type="ECO:0000313" key="7">
    <source>
        <dbReference type="Proteomes" id="UP000593765"/>
    </source>
</evidence>
<dbReference type="PANTHER" id="PTHR30349:SF64">
    <property type="entry name" value="PROPHAGE INTEGRASE INTD-RELATED"/>
    <property type="match status" value="1"/>
</dbReference>
<feature type="domain" description="Tyr recombinase" evidence="5">
    <location>
        <begin position="104"/>
        <end position="317"/>
    </location>
</feature>
<dbReference type="InterPro" id="IPR010998">
    <property type="entry name" value="Integrase_recombinase_N"/>
</dbReference>
<dbReference type="AlphaFoldDB" id="A0A7M2WVX3"/>
<dbReference type="PANTHER" id="PTHR30349">
    <property type="entry name" value="PHAGE INTEGRASE-RELATED"/>
    <property type="match status" value="1"/>
</dbReference>
<dbReference type="EMBL" id="CP063458">
    <property type="protein sequence ID" value="QOV89001.1"/>
    <property type="molecule type" value="Genomic_DNA"/>
</dbReference>
<evidence type="ECO:0000313" key="6">
    <source>
        <dbReference type="EMBL" id="QOV89001.1"/>
    </source>
</evidence>
<evidence type="ECO:0000256" key="4">
    <source>
        <dbReference type="ARBA" id="ARBA00023172"/>
    </source>
</evidence>
<dbReference type="InterPro" id="IPR013762">
    <property type="entry name" value="Integrase-like_cat_sf"/>
</dbReference>
<sequence length="330" mass="37441">MEQFHRAAKFHHLARNTIDCYQNWIEDFLRFSRVGDRWRHPRELRGPELATFLTHLAADRRLSASSQNQAACAVVFLYNKVLVDELGPEHLGKFSALRAKRPQRLPVVLSTSEVQRVIAHLRPAIVGLMAELLYGTGMRVNECCTLRLRDLDFDRGHIHVRAAKGNKDRLVMLPKSLGGRLGSQVQKVRHRHARDVRQGGGFVPVSDAERHRMPYSQQDWRWQFLFASKVMRRDESGRGYRWFADAGAFGRRVSSAAQEAGIAKRVSPHTFRHSFATHLLEAGYDIRQVQTLLGHADVGTTMIYTHVMNKPQIGVMSPLDRLAAAAGLDP</sequence>
<evidence type="ECO:0000259" key="5">
    <source>
        <dbReference type="PROSITE" id="PS51898"/>
    </source>
</evidence>
<dbReference type="InterPro" id="IPR050090">
    <property type="entry name" value="Tyrosine_recombinase_XerCD"/>
</dbReference>
<dbReference type="InterPro" id="IPR011946">
    <property type="entry name" value="Integrase_integron-type"/>
</dbReference>
<comment type="similarity">
    <text evidence="1">Belongs to the 'phage' integrase family.</text>
</comment>
<dbReference type="GO" id="GO:0003677">
    <property type="term" value="F:DNA binding"/>
    <property type="evidence" value="ECO:0007669"/>
    <property type="project" value="UniProtKB-KW"/>
</dbReference>
<dbReference type="SUPFAM" id="SSF56349">
    <property type="entry name" value="DNA breaking-rejoining enzymes"/>
    <property type="match status" value="1"/>
</dbReference>
<dbReference type="PROSITE" id="PS51898">
    <property type="entry name" value="TYR_RECOMBINASE"/>
    <property type="match status" value="1"/>
</dbReference>
<dbReference type="GO" id="GO:0006310">
    <property type="term" value="P:DNA recombination"/>
    <property type="evidence" value="ECO:0007669"/>
    <property type="project" value="UniProtKB-KW"/>
</dbReference>
<dbReference type="InterPro" id="IPR004107">
    <property type="entry name" value="Integrase_SAM-like_N"/>
</dbReference>
<dbReference type="Gene3D" id="1.10.443.10">
    <property type="entry name" value="Intergrase catalytic core"/>
    <property type="match status" value="1"/>
</dbReference>